<dbReference type="HOGENOM" id="CLU_063182_0_0_5"/>
<accession>X5MCA9</accession>
<dbReference type="SUPFAM" id="SSF53955">
    <property type="entry name" value="Lysozyme-like"/>
    <property type="match status" value="1"/>
</dbReference>
<evidence type="ECO:0000313" key="3">
    <source>
        <dbReference type="Proteomes" id="UP000032160"/>
    </source>
</evidence>
<name>X5MCA9_9HYPH</name>
<feature type="region of interest" description="Disordered" evidence="1">
    <location>
        <begin position="241"/>
        <end position="267"/>
    </location>
</feature>
<dbReference type="STRING" id="1458461.BN1012_Phect778"/>
<evidence type="ECO:0000313" key="2">
    <source>
        <dbReference type="EMBL" id="CDO58992.1"/>
    </source>
</evidence>
<protein>
    <submittedName>
        <fullName evidence="2">Soluble lytic murein transglycosylase and related regulatory proteins (Some contain LysM/invasin domains)</fullName>
    </submittedName>
</protein>
<reference evidence="2 3" key="1">
    <citation type="journal article" date="2014" name="Front. Genet.">
        <title>Genome and metabolic network of "Candidatus Phaeomarinobacter ectocarpi" Ec32, a new candidate genus of Alphaproteobacteria frequently associated with brown algae.</title>
        <authorList>
            <person name="Dittami S.M."/>
            <person name="Barbeyron T."/>
            <person name="Boyen C."/>
            <person name="Cambefort J."/>
            <person name="Collet G."/>
            <person name="Delage L."/>
            <person name="Gobet A."/>
            <person name="Groisillier A."/>
            <person name="Leblanc C."/>
            <person name="Michel G."/>
            <person name="Scornet D."/>
            <person name="Siegel A."/>
            <person name="Tapia J.E."/>
            <person name="Tonon T."/>
        </authorList>
    </citation>
    <scope>NUCLEOTIDE SEQUENCE [LARGE SCALE GENOMIC DNA]</scope>
    <source>
        <strain evidence="2 3">Ec32</strain>
    </source>
</reference>
<dbReference type="AlphaFoldDB" id="X5MCA9"/>
<proteinExistence type="predicted"/>
<gene>
    <name evidence="2" type="ORF">BN1012_Phect778</name>
</gene>
<sequence length="267" mass="29033">MAFVCASLFATATQAEDVAKADDADWQACRMAAQKVERANDMPQALLQAMSLVETGRRGPDGKHTAWPWTINSHGKGYRFATKQDAIWAVRRLRADGARSIDIGCMQVNLRYHPRAFTSLEEAFDPAANMAYAASFLTRLKDRHGNWRAASARYHSYNPKLREKYASRVDKTLARERKLLASAAPHLAASPDAAASYMEAGDASIITASLSAGPTGNTIASLGLRPTLVPGLRRGLDVTREHDTQDNAALPETRPTGTPSGRLIAAR</sequence>
<evidence type="ECO:0000256" key="1">
    <source>
        <dbReference type="SAM" id="MobiDB-lite"/>
    </source>
</evidence>
<dbReference type="Proteomes" id="UP000032160">
    <property type="component" value="Chromosome I"/>
</dbReference>
<dbReference type="EMBL" id="HG966617">
    <property type="protein sequence ID" value="CDO58992.1"/>
    <property type="molecule type" value="Genomic_DNA"/>
</dbReference>
<dbReference type="InterPro" id="IPR023346">
    <property type="entry name" value="Lysozyme-like_dom_sf"/>
</dbReference>
<keyword evidence="3" id="KW-1185">Reference proteome</keyword>
<dbReference type="KEGG" id="pect:BN1012_Phect778"/>
<organism evidence="2 3">
    <name type="scientific">Candidatus Phaeomarinibacter ectocarpi</name>
    <dbReference type="NCBI Taxonomy" id="1458461"/>
    <lineage>
        <taxon>Bacteria</taxon>
        <taxon>Pseudomonadati</taxon>
        <taxon>Pseudomonadota</taxon>
        <taxon>Alphaproteobacteria</taxon>
        <taxon>Hyphomicrobiales</taxon>
        <taxon>Parvibaculaceae</taxon>
        <taxon>Candidatus Phaeomarinibacter</taxon>
    </lineage>
</organism>